<dbReference type="GO" id="GO:0003723">
    <property type="term" value="F:RNA binding"/>
    <property type="evidence" value="ECO:0007669"/>
    <property type="project" value="TreeGrafter"/>
</dbReference>
<dbReference type="InterPro" id="IPR012337">
    <property type="entry name" value="RNaseH-like_sf"/>
</dbReference>
<protein>
    <submittedName>
        <fullName evidence="2">Poly(A)-specific ribonuclease PARN</fullName>
    </submittedName>
</protein>
<comment type="caution">
    <text evidence="2">The sequence shown here is derived from an EMBL/GenBank/DDBJ whole genome shotgun (WGS) entry which is preliminary data.</text>
</comment>
<proteinExistence type="inferred from homology"/>
<accession>A0AAW0ET13</accession>
<dbReference type="PANTHER" id="PTHR15092">
    <property type="entry name" value="POLY A -SPECIFIC RIBONUCLEASE/TARGET OF EGR1, MEMBER 1"/>
    <property type="match status" value="1"/>
</dbReference>
<evidence type="ECO:0000313" key="3">
    <source>
        <dbReference type="Proteomes" id="UP001430356"/>
    </source>
</evidence>
<dbReference type="EMBL" id="JAECZO010000097">
    <property type="protein sequence ID" value="KAK7197183.1"/>
    <property type="molecule type" value="Genomic_DNA"/>
</dbReference>
<organism evidence="2 3">
    <name type="scientific">Novymonas esmeraldas</name>
    <dbReference type="NCBI Taxonomy" id="1808958"/>
    <lineage>
        <taxon>Eukaryota</taxon>
        <taxon>Discoba</taxon>
        <taxon>Euglenozoa</taxon>
        <taxon>Kinetoplastea</taxon>
        <taxon>Metakinetoplastina</taxon>
        <taxon>Trypanosomatida</taxon>
        <taxon>Trypanosomatidae</taxon>
        <taxon>Novymonas</taxon>
    </lineage>
</organism>
<dbReference type="InterPro" id="IPR051181">
    <property type="entry name" value="CAF1_poly(A)_ribonucleases"/>
</dbReference>
<keyword evidence="3" id="KW-1185">Reference proteome</keyword>
<dbReference type="Pfam" id="PF04857">
    <property type="entry name" value="CAF1"/>
    <property type="match status" value="1"/>
</dbReference>
<dbReference type="Gene3D" id="3.30.420.10">
    <property type="entry name" value="Ribonuclease H-like superfamily/Ribonuclease H"/>
    <property type="match status" value="2"/>
</dbReference>
<reference evidence="2 3" key="1">
    <citation type="journal article" date="2021" name="MBio">
        <title>A New Model Trypanosomatid, Novymonas esmeraldas: Genomic Perception of Its 'Candidatus Pandoraea novymonadis' Endosymbiont.</title>
        <authorList>
            <person name="Zakharova A."/>
            <person name="Saura A."/>
            <person name="Butenko A."/>
            <person name="Podesvova L."/>
            <person name="Warmusova S."/>
            <person name="Kostygov A.Y."/>
            <person name="Nenarokova A."/>
            <person name="Lukes J."/>
            <person name="Opperdoes F.R."/>
            <person name="Yurchenko V."/>
        </authorList>
    </citation>
    <scope>NUCLEOTIDE SEQUENCE [LARGE SCALE GENOMIC DNA]</scope>
    <source>
        <strain evidence="2 3">E262AT.01</strain>
    </source>
</reference>
<dbReference type="SUPFAM" id="SSF53098">
    <property type="entry name" value="Ribonuclease H-like"/>
    <property type="match status" value="1"/>
</dbReference>
<dbReference type="AlphaFoldDB" id="A0AAW0ET13"/>
<dbReference type="PANTHER" id="PTHR15092:SF46">
    <property type="entry name" value="PUTATIVE-RELATED"/>
    <property type="match status" value="1"/>
</dbReference>
<dbReference type="InterPro" id="IPR036397">
    <property type="entry name" value="RNaseH_sf"/>
</dbReference>
<evidence type="ECO:0000256" key="1">
    <source>
        <dbReference type="ARBA" id="ARBA00008372"/>
    </source>
</evidence>
<dbReference type="GO" id="GO:0000175">
    <property type="term" value="F:3'-5'-RNA exonuclease activity"/>
    <property type="evidence" value="ECO:0007669"/>
    <property type="project" value="TreeGrafter"/>
</dbReference>
<comment type="similarity">
    <text evidence="1">Belongs to the CAF1 family.</text>
</comment>
<evidence type="ECO:0000313" key="2">
    <source>
        <dbReference type="EMBL" id="KAK7197183.1"/>
    </source>
</evidence>
<gene>
    <name evidence="2" type="ORF">NESM_000663700</name>
</gene>
<dbReference type="InterPro" id="IPR006941">
    <property type="entry name" value="RNase_CAF1"/>
</dbReference>
<name>A0AAW0ET13_9TRYP</name>
<sequence length="673" mass="72103">MEITNDNAEELLPHIRRLLHDCAFVSVDLEFTGIDHDRAGADGDSESAEAMMSSLTRKPEDLYPFKLEVNMRYSVTQIGIAIFTEKKSPPADAAAAPESALRSAVSEFVDPAAVDSAYCLATTVAVENILAGSATDTSGAIAASNYVLQLLSKVTQSLDVAAPAVGRRAAKGKQSSSQPEESISILRHRHRFLEALDRAVMTGSCAHAAPAAGAAAGPPAANYEVHTFSAYLFPAAIDATTDVRLNIETAEFLVNNAMDLTRWVKEGLRFLPFQQETARLVDDVESRLQNTARMMEPHVALPGYQKRIGAKLNELLPLSAGELQLVNFVLSLPDPADGDAVAARVTPFYVGALRRLISVSRGLVAESTLPEPIYIKDAMYKEEMDALAAIGIGKANRKYFRTRAAGGGGHNATSGARRAAKCYGNALMETLLHATELEKKPIVFFNGYTDLMFMLLLLYGAADMPPDLPSFKSVVHHHFPSIFDTRVLCCAGPLQPLGNFTGRLAAAVEEMSKVTPAATRVSFTFDSLVAGGADATKTLAVHNAAFDALLTGKLFVMAKAVIADAGGSLAQFENYLASYNTLMSIDLTHREDRVVGDTHSAVYFLPDGTGLRIEAIRAALAASGITATVMYRGSGYTLHSVRPLCGRAEWKALAMETLSAKAHAAVVLYDVDS</sequence>
<dbReference type="Proteomes" id="UP001430356">
    <property type="component" value="Unassembled WGS sequence"/>
</dbReference>